<gene>
    <name evidence="3" type="ORF">HCG48_14275</name>
</gene>
<dbReference type="PRINTS" id="PR00364">
    <property type="entry name" value="DISEASERSIST"/>
</dbReference>
<reference evidence="3 4" key="1">
    <citation type="submission" date="2020-04" db="EMBL/GenBank/DDBJ databases">
        <authorList>
            <person name="Basu S."/>
            <person name="Maruthanayagam V."/>
            <person name="Chakraborty S."/>
            <person name="Pramanik A."/>
            <person name="Mukherjee J."/>
            <person name="Brink B."/>
        </authorList>
    </citation>
    <scope>NUCLEOTIDE SEQUENCE [LARGE SCALE GENOMIC DNA]</scope>
    <source>
        <strain evidence="3 4">AP17</strain>
    </source>
</reference>
<dbReference type="SUPFAM" id="SSF48452">
    <property type="entry name" value="TPR-like"/>
    <property type="match status" value="1"/>
</dbReference>
<dbReference type="PROSITE" id="PS50005">
    <property type="entry name" value="TPR"/>
    <property type="match status" value="1"/>
</dbReference>
<dbReference type="GO" id="GO:0043531">
    <property type="term" value="F:ADP binding"/>
    <property type="evidence" value="ECO:0007669"/>
    <property type="project" value="InterPro"/>
</dbReference>
<feature type="domain" description="NB-ARC" evidence="2">
    <location>
        <begin position="124"/>
        <end position="211"/>
    </location>
</feature>
<evidence type="ECO:0000256" key="1">
    <source>
        <dbReference type="PROSITE-ProRule" id="PRU00339"/>
    </source>
</evidence>
<dbReference type="Proteomes" id="UP000500857">
    <property type="component" value="Chromosome"/>
</dbReference>
<dbReference type="InterPro" id="IPR019734">
    <property type="entry name" value="TPR_rpt"/>
</dbReference>
<dbReference type="Gene3D" id="3.40.50.300">
    <property type="entry name" value="P-loop containing nucleotide triphosphate hydrolases"/>
    <property type="match status" value="1"/>
</dbReference>
<name>A0A6H1TYB7_9CYAN</name>
<dbReference type="EMBL" id="CP051167">
    <property type="protein sequence ID" value="QIZ71608.1"/>
    <property type="molecule type" value="Genomic_DNA"/>
</dbReference>
<dbReference type="Gene3D" id="1.25.40.10">
    <property type="entry name" value="Tetratricopeptide repeat domain"/>
    <property type="match status" value="1"/>
</dbReference>
<dbReference type="InterPro" id="IPR002182">
    <property type="entry name" value="NB-ARC"/>
</dbReference>
<keyword evidence="1" id="KW-0802">TPR repeat</keyword>
<dbReference type="Pfam" id="PF00931">
    <property type="entry name" value="NB-ARC"/>
    <property type="match status" value="1"/>
</dbReference>
<dbReference type="PANTHER" id="PTHR36766">
    <property type="entry name" value="PLANT BROAD-SPECTRUM MILDEW RESISTANCE PROTEIN RPW8"/>
    <property type="match status" value="1"/>
</dbReference>
<organism evidence="3 4">
    <name type="scientific">Oxynema aestuarii AP17</name>
    <dbReference type="NCBI Taxonomy" id="2064643"/>
    <lineage>
        <taxon>Bacteria</taxon>
        <taxon>Bacillati</taxon>
        <taxon>Cyanobacteriota</taxon>
        <taxon>Cyanophyceae</taxon>
        <taxon>Oscillatoriophycideae</taxon>
        <taxon>Oscillatoriales</taxon>
        <taxon>Oscillatoriaceae</taxon>
        <taxon>Oxynema</taxon>
        <taxon>Oxynema aestuarii</taxon>
    </lineage>
</organism>
<evidence type="ECO:0000313" key="3">
    <source>
        <dbReference type="EMBL" id="QIZ71608.1"/>
    </source>
</evidence>
<evidence type="ECO:0000313" key="4">
    <source>
        <dbReference type="Proteomes" id="UP000500857"/>
    </source>
</evidence>
<accession>A0A6H1TYB7</accession>
<proteinExistence type="predicted"/>
<dbReference type="InterPro" id="IPR011990">
    <property type="entry name" value="TPR-like_helical_dom_sf"/>
</dbReference>
<dbReference type="SUPFAM" id="SSF52540">
    <property type="entry name" value="P-loop containing nucleoside triphosphate hydrolases"/>
    <property type="match status" value="1"/>
</dbReference>
<dbReference type="InterPro" id="IPR027417">
    <property type="entry name" value="P-loop_NTPase"/>
</dbReference>
<dbReference type="SMART" id="SM00028">
    <property type="entry name" value="TPR"/>
    <property type="match status" value="5"/>
</dbReference>
<dbReference type="AlphaFoldDB" id="A0A6H1TYB7"/>
<dbReference type="Pfam" id="PF13181">
    <property type="entry name" value="TPR_8"/>
    <property type="match status" value="1"/>
</dbReference>
<feature type="repeat" description="TPR" evidence="1">
    <location>
        <begin position="567"/>
        <end position="600"/>
    </location>
</feature>
<evidence type="ECO:0000259" key="2">
    <source>
        <dbReference type="Pfam" id="PF00931"/>
    </source>
</evidence>
<dbReference type="RefSeq" id="WP_168569760.1">
    <property type="nucleotide sequence ID" value="NZ_CP051167.1"/>
</dbReference>
<protein>
    <submittedName>
        <fullName evidence="3">Tetratricopeptide repeat protein</fullName>
    </submittedName>
</protein>
<sequence>MKIPQDFLTTVAKRVGVSENELEVLSRAVEGQAMTAISQQLGVRKDALQKRLGEVYKKFEIPGSGPGKLAKLEQFLISEYEKQMRNRGQQGVPPTGENTSGASCRWDLSEAPEVTSFCGRSTQLQTLERWIVAEKSPVVAVVGMGGVGKTALVRQAIADFGHCFDCIVWRTLSDRHDIATVLDSAISFISDRKESDPLESLRSSRCLLVLDALEQSWRSRRESCEEIIDLFLKSFPQSCLLLTSWDWPLDHSKFGDRPSEIRVLELDGLSENEAQMLLHSSSYPDLLQSDLISELINLYAGNPLILKLVANHAEILVSGNLAQFIKSTTFSVGQLVRKFLETHYNDEIPSLAIEIASWLAVNGDRAISLLDLQENGIVDPDELWESERALEWLEMRSIVIREKSHNPMVYFRLSSQINREITHQLLAKYLNKIGHKSYNDGNFKSAKTDLKKAIRYNESLAPAQYNLGATYEHLDCRKEAIAHYQEAAKQQNRAAYAAINNLARLQILEGHLDEAIAQLKIALEKASDRVVIAALHKNLGWGYWLHNHCGLAFDHLHQSIDLEGDRPAPYYLLAQVLEGKGELEEAIGYWEKGLQLDLNNHTKHSNTWSLPELKIWQMMARQRLGARSPELSN</sequence>
<keyword evidence="4" id="KW-1185">Reference proteome</keyword>
<dbReference type="KEGG" id="oxy:HCG48_14275"/>